<reference evidence="1" key="1">
    <citation type="submission" date="2021-01" db="EMBL/GenBank/DDBJ databases">
        <authorList>
            <consortium name="Genoscope - CEA"/>
            <person name="William W."/>
        </authorList>
    </citation>
    <scope>NUCLEOTIDE SEQUENCE</scope>
</reference>
<dbReference type="Proteomes" id="UP000683925">
    <property type="component" value="Unassembled WGS sequence"/>
</dbReference>
<keyword evidence="2" id="KW-1185">Reference proteome</keyword>
<sequence>MQIEKQQDKSLLFLINYCKIIKLKHKVELILMDGRQKRQRICKLYSLHNQIMKWKEFILDYHN</sequence>
<dbReference type="AlphaFoldDB" id="A0A8S1TP39"/>
<name>A0A8S1TP39_PAROT</name>
<protein>
    <submittedName>
        <fullName evidence="1">Uncharacterized protein</fullName>
    </submittedName>
</protein>
<comment type="caution">
    <text evidence="1">The sequence shown here is derived from an EMBL/GenBank/DDBJ whole genome shotgun (WGS) entry which is preliminary data.</text>
</comment>
<dbReference type="EMBL" id="CAJJDP010000028">
    <property type="protein sequence ID" value="CAD8153648.1"/>
    <property type="molecule type" value="Genomic_DNA"/>
</dbReference>
<gene>
    <name evidence="1" type="ORF">POCTA_138.1.T0280110</name>
</gene>
<organism evidence="1 2">
    <name type="scientific">Paramecium octaurelia</name>
    <dbReference type="NCBI Taxonomy" id="43137"/>
    <lineage>
        <taxon>Eukaryota</taxon>
        <taxon>Sar</taxon>
        <taxon>Alveolata</taxon>
        <taxon>Ciliophora</taxon>
        <taxon>Intramacronucleata</taxon>
        <taxon>Oligohymenophorea</taxon>
        <taxon>Peniculida</taxon>
        <taxon>Parameciidae</taxon>
        <taxon>Paramecium</taxon>
    </lineage>
</organism>
<accession>A0A8S1TP39</accession>
<proteinExistence type="predicted"/>
<evidence type="ECO:0000313" key="1">
    <source>
        <dbReference type="EMBL" id="CAD8153648.1"/>
    </source>
</evidence>
<evidence type="ECO:0000313" key="2">
    <source>
        <dbReference type="Proteomes" id="UP000683925"/>
    </source>
</evidence>